<feature type="signal peptide" evidence="1">
    <location>
        <begin position="1"/>
        <end position="28"/>
    </location>
</feature>
<sequence>MKKKKWSTTIVGLSLITVMAGTTGSAWAAGTNVPGGSHGKTFSLAVPLNSLLLPSSSVQIQVKTFDQQVKQDTLNHIRQMIQQNDMPGRIERELGIRLTQPVHLYVASDLNAYRDTLKRLQFPQDEIEAIAEKSNGVTAENDIVIVLSRNPGDGLLANVLQHELTHVALNQYGVSKEMPSWINEGIAWRLGLQAEASGRSQLLTDNETKELRYSVLDALAKNQWIPLISDPMDTITEKVSYNVEIQDYFAVDSLIRRYGEASFHKYLSYVKNGEKDPFLHAFGENEEAFEKRFIKDMNRFMKRTDKGVRIKFRVEANFSGYFALMGKGQSYWTRYRLPAGTYTAIIDPSGRITGLPQGERVPAPGTPDPDVVFIGIKPLHDRLSGKTIQNGGFAIESAYGDYFLLNAWTTYTDGSTDYPLTDHHLGITLLEIDTLS</sequence>
<keyword evidence="1" id="KW-0732">Signal</keyword>
<dbReference type="AlphaFoldDB" id="A0AAV4LCX2"/>
<keyword evidence="3" id="KW-1185">Reference proteome</keyword>
<evidence type="ECO:0008006" key="4">
    <source>
        <dbReference type="Google" id="ProtNLM"/>
    </source>
</evidence>
<name>A0AAV4LCX2_9BACL</name>
<gene>
    <name evidence="2" type="ORF">DNHGIG_11300</name>
</gene>
<organism evidence="2 3">
    <name type="scientific">Collibacillus ludicampi</name>
    <dbReference type="NCBI Taxonomy" id="2771369"/>
    <lineage>
        <taxon>Bacteria</taxon>
        <taxon>Bacillati</taxon>
        <taxon>Bacillota</taxon>
        <taxon>Bacilli</taxon>
        <taxon>Bacillales</taxon>
        <taxon>Alicyclobacillaceae</taxon>
        <taxon>Collibacillus</taxon>
    </lineage>
</organism>
<dbReference type="Proteomes" id="UP001057291">
    <property type="component" value="Unassembled WGS sequence"/>
</dbReference>
<comment type="caution">
    <text evidence="2">The sequence shown here is derived from an EMBL/GenBank/DDBJ whole genome shotgun (WGS) entry which is preliminary data.</text>
</comment>
<proteinExistence type="predicted"/>
<evidence type="ECO:0000313" key="2">
    <source>
        <dbReference type="EMBL" id="GIM45581.1"/>
    </source>
</evidence>
<protein>
    <recommendedName>
        <fullName evidence="4">DUF4157 domain-containing protein</fullName>
    </recommendedName>
</protein>
<evidence type="ECO:0000313" key="3">
    <source>
        <dbReference type="Proteomes" id="UP001057291"/>
    </source>
</evidence>
<evidence type="ECO:0000256" key="1">
    <source>
        <dbReference type="SAM" id="SignalP"/>
    </source>
</evidence>
<dbReference type="EMBL" id="BOQE01000001">
    <property type="protein sequence ID" value="GIM45581.1"/>
    <property type="molecule type" value="Genomic_DNA"/>
</dbReference>
<accession>A0AAV4LCX2</accession>
<feature type="chain" id="PRO_5043652099" description="DUF4157 domain-containing protein" evidence="1">
    <location>
        <begin position="29"/>
        <end position="436"/>
    </location>
</feature>
<reference evidence="2" key="1">
    <citation type="journal article" date="2023" name="Int. J. Syst. Evol. Microbiol.">
        <title>Collibacillus ludicampi gen. nov., sp. nov., a new soil bacterium of the family Alicyclobacillaceae.</title>
        <authorList>
            <person name="Jojima T."/>
            <person name="Ioku Y."/>
            <person name="Fukuta Y."/>
            <person name="Shirasaka N."/>
            <person name="Matsumura Y."/>
            <person name="Mori M."/>
        </authorList>
    </citation>
    <scope>NUCLEOTIDE SEQUENCE</scope>
    <source>
        <strain evidence="2">TP075</strain>
    </source>
</reference>
<dbReference type="RefSeq" id="WP_282198769.1">
    <property type="nucleotide sequence ID" value="NZ_BOQE01000001.1"/>
</dbReference>